<reference evidence="1 2" key="1">
    <citation type="journal article" date="2018" name="ISME J.">
        <title>Endosymbiont genomes yield clues of tubeworm success.</title>
        <authorList>
            <person name="Li Y."/>
            <person name="Liles M.R."/>
            <person name="Halanych K.M."/>
        </authorList>
    </citation>
    <scope>NUCLEOTIDE SEQUENCE [LARGE SCALE GENOMIC DNA]</scope>
    <source>
        <strain evidence="1">A1422</strain>
    </source>
</reference>
<dbReference type="EMBL" id="QFXD01000285">
    <property type="protein sequence ID" value="RDH86534.1"/>
    <property type="molecule type" value="Genomic_DNA"/>
</dbReference>
<gene>
    <name evidence="1" type="ORF">DIZ79_16120</name>
</gene>
<dbReference type="AlphaFoldDB" id="A0A370DQ74"/>
<protein>
    <submittedName>
        <fullName evidence="1">dUTP diphosphatase</fullName>
    </submittedName>
</protein>
<dbReference type="Pfam" id="PF08761">
    <property type="entry name" value="dUTPase_2"/>
    <property type="match status" value="1"/>
</dbReference>
<dbReference type="Gene3D" id="1.10.4010.10">
    <property type="entry name" value="Type II deoxyuridine triphosphatase"/>
    <property type="match status" value="1"/>
</dbReference>
<evidence type="ECO:0000313" key="2">
    <source>
        <dbReference type="Proteomes" id="UP000255508"/>
    </source>
</evidence>
<dbReference type="Proteomes" id="UP000255508">
    <property type="component" value="Unassembled WGS sequence"/>
</dbReference>
<evidence type="ECO:0000313" key="1">
    <source>
        <dbReference type="EMBL" id="RDH86534.1"/>
    </source>
</evidence>
<name>A0A370DQ74_9GAMM</name>
<dbReference type="InterPro" id="IPR014871">
    <property type="entry name" value="dUTPase/dCTP_pyrophosphatase"/>
</dbReference>
<proteinExistence type="predicted"/>
<dbReference type="CDD" id="cd11527">
    <property type="entry name" value="NTP-PPase_dUTPase"/>
    <property type="match status" value="1"/>
</dbReference>
<sequence>MKQKILTMLELQDAMNTKVNSDWRSAGYPWYRAIWTECAEMLDHYGWKWWKHQKPDMEQVHLEIVDIWHFALSDLLIRHDSMEDAMEAALAGLSRPAEGDDFRESIEQMAQETIRTQSVDITLFAAMMGLGEMNFDHLFKTYVGKNVLNFFRQDHGYKEGSYIKIWNGREDNEYLAEILSELDPDSASFSEALYQRLEHVYPAG</sequence>
<comment type="caution">
    <text evidence="1">The sequence shown here is derived from an EMBL/GenBank/DDBJ whole genome shotgun (WGS) entry which is preliminary data.</text>
</comment>
<accession>A0A370DQ74</accession>
<dbReference type="SUPFAM" id="SSF101386">
    <property type="entry name" value="all-alpha NTP pyrophosphatases"/>
    <property type="match status" value="1"/>
</dbReference>
<organism evidence="1 2">
    <name type="scientific">endosymbiont of Lamellibrachia luymesi</name>
    <dbReference type="NCBI Taxonomy" id="2200907"/>
    <lineage>
        <taxon>Bacteria</taxon>
        <taxon>Pseudomonadati</taxon>
        <taxon>Pseudomonadota</taxon>
        <taxon>Gammaproteobacteria</taxon>
        <taxon>sulfur-oxidizing symbionts</taxon>
    </lineage>
</organism>